<evidence type="ECO:0000256" key="1">
    <source>
        <dbReference type="SAM" id="SignalP"/>
    </source>
</evidence>
<feature type="chain" id="PRO_5026852979" evidence="1">
    <location>
        <begin position="24"/>
        <end position="152"/>
    </location>
</feature>
<dbReference type="InterPro" id="IPR040404">
    <property type="entry name" value="Phylloplanin-like"/>
</dbReference>
<evidence type="ECO:0000313" key="2">
    <source>
        <dbReference type="Proteomes" id="UP000504604"/>
    </source>
</evidence>
<evidence type="ECO:0000313" key="3">
    <source>
        <dbReference type="RefSeq" id="XP_011089205.1"/>
    </source>
</evidence>
<name>A0A6I9TRT7_SESIN</name>
<dbReference type="KEGG" id="sind:105170231"/>
<keyword evidence="2" id="KW-1185">Reference proteome</keyword>
<dbReference type="RefSeq" id="XP_011089205.1">
    <property type="nucleotide sequence ID" value="XM_011090903.2"/>
</dbReference>
<keyword evidence="1" id="KW-0732">Signal</keyword>
<feature type="signal peptide" evidence="1">
    <location>
        <begin position="1"/>
        <end position="23"/>
    </location>
</feature>
<protein>
    <submittedName>
        <fullName evidence="3">Phylloplanin-like</fullName>
    </submittedName>
</protein>
<dbReference type="Gramene" id="SIN_1010583.t">
    <property type="protein sequence ID" value="SIN_1010583.t"/>
    <property type="gene ID" value="SIN_1010583"/>
</dbReference>
<proteinExistence type="predicted"/>
<dbReference type="OrthoDB" id="905355at2759"/>
<sequence>MALKPLVILVFVGAMALMSVAEAQNTVGIVHVNGTLYCTADGSPGPNETATPVFSNAAVQVACSNDVVFNSPSNATSNGNGVYLVVLLPRPSPSIVASVVSNCRLFVRTPLSTCNPSLPSAALVSSLRFVRSVQVGFAWITYMVATGFTLQA</sequence>
<accession>A0A6I9TRT7</accession>
<gene>
    <name evidence="3" type="primary">LOC105170231</name>
</gene>
<dbReference type="Proteomes" id="UP000504604">
    <property type="component" value="Linkage group LG9"/>
</dbReference>
<dbReference type="GeneID" id="105170231"/>
<organism evidence="2 3">
    <name type="scientific">Sesamum indicum</name>
    <name type="common">Oriental sesame</name>
    <name type="synonym">Sesamum orientale</name>
    <dbReference type="NCBI Taxonomy" id="4182"/>
    <lineage>
        <taxon>Eukaryota</taxon>
        <taxon>Viridiplantae</taxon>
        <taxon>Streptophyta</taxon>
        <taxon>Embryophyta</taxon>
        <taxon>Tracheophyta</taxon>
        <taxon>Spermatophyta</taxon>
        <taxon>Magnoliopsida</taxon>
        <taxon>eudicotyledons</taxon>
        <taxon>Gunneridae</taxon>
        <taxon>Pentapetalae</taxon>
        <taxon>asterids</taxon>
        <taxon>lamiids</taxon>
        <taxon>Lamiales</taxon>
        <taxon>Pedaliaceae</taxon>
        <taxon>Sesamum</taxon>
    </lineage>
</organism>
<dbReference type="PANTHER" id="PTHR34458">
    <property type="entry name" value="POLLEN OLE E 1 ALLERGEN AND EXTENSIN FAMILY PROTEIN-RELATED"/>
    <property type="match status" value="1"/>
</dbReference>
<dbReference type="AlphaFoldDB" id="A0A6I9TRT7"/>
<reference evidence="3" key="1">
    <citation type="submission" date="2025-08" db="UniProtKB">
        <authorList>
            <consortium name="RefSeq"/>
        </authorList>
    </citation>
    <scope>IDENTIFICATION</scope>
</reference>
<dbReference type="PANTHER" id="PTHR34458:SF5">
    <property type="entry name" value="POLLEN OLE E 1 ALLERGEN AND EXTENSIN FAMILY PROTEIN"/>
    <property type="match status" value="1"/>
</dbReference>
<dbReference type="InParanoid" id="A0A6I9TRT7"/>